<dbReference type="Pfam" id="PF03745">
    <property type="entry name" value="DUF309"/>
    <property type="match status" value="1"/>
</dbReference>
<keyword evidence="3" id="KW-1185">Reference proteome</keyword>
<comment type="caution">
    <text evidence="2">The sequence shown here is derived from an EMBL/GenBank/DDBJ whole genome shotgun (WGS) entry which is preliminary data.</text>
</comment>
<dbReference type="SUPFAM" id="SSF140663">
    <property type="entry name" value="TTHA0068-like"/>
    <property type="match status" value="1"/>
</dbReference>
<feature type="region of interest" description="Disordered" evidence="1">
    <location>
        <begin position="1"/>
        <end position="46"/>
    </location>
</feature>
<dbReference type="RefSeq" id="WP_372505379.1">
    <property type="nucleotide sequence ID" value="NZ_BAAAMO010000002.1"/>
</dbReference>
<evidence type="ECO:0000256" key="1">
    <source>
        <dbReference type="SAM" id="MobiDB-lite"/>
    </source>
</evidence>
<evidence type="ECO:0000313" key="3">
    <source>
        <dbReference type="Proteomes" id="UP001597068"/>
    </source>
</evidence>
<feature type="compositionally biased region" description="Basic and acidic residues" evidence="1">
    <location>
        <begin position="1"/>
        <end position="27"/>
    </location>
</feature>
<dbReference type="PANTHER" id="PTHR34796:SF1">
    <property type="entry name" value="EXPRESSED PROTEIN"/>
    <property type="match status" value="1"/>
</dbReference>
<dbReference type="Gene3D" id="1.10.3450.10">
    <property type="entry name" value="TTHA0068-like"/>
    <property type="match status" value="1"/>
</dbReference>
<dbReference type="Proteomes" id="UP001597068">
    <property type="component" value="Unassembled WGS sequence"/>
</dbReference>
<protein>
    <submittedName>
        <fullName evidence="2">DUF309 domain-containing protein</fullName>
    </submittedName>
</protein>
<gene>
    <name evidence="2" type="ORF">ACFQ04_02540</name>
</gene>
<dbReference type="InterPro" id="IPR023203">
    <property type="entry name" value="TTHA0068_sf"/>
</dbReference>
<dbReference type="PANTHER" id="PTHR34796">
    <property type="entry name" value="EXPRESSED PROTEIN"/>
    <property type="match status" value="1"/>
</dbReference>
<accession>A0ABW3G328</accession>
<dbReference type="InterPro" id="IPR005500">
    <property type="entry name" value="DUF309"/>
</dbReference>
<organism evidence="2 3">
    <name type="scientific">Williamsia deligens</name>
    <dbReference type="NCBI Taxonomy" id="321325"/>
    <lineage>
        <taxon>Bacteria</taxon>
        <taxon>Bacillati</taxon>
        <taxon>Actinomycetota</taxon>
        <taxon>Actinomycetes</taxon>
        <taxon>Mycobacteriales</taxon>
        <taxon>Nocardiaceae</taxon>
        <taxon>Williamsia</taxon>
    </lineage>
</organism>
<reference evidence="3" key="1">
    <citation type="journal article" date="2019" name="Int. J. Syst. Evol. Microbiol.">
        <title>The Global Catalogue of Microorganisms (GCM) 10K type strain sequencing project: providing services to taxonomists for standard genome sequencing and annotation.</title>
        <authorList>
            <consortium name="The Broad Institute Genomics Platform"/>
            <consortium name="The Broad Institute Genome Sequencing Center for Infectious Disease"/>
            <person name="Wu L."/>
            <person name="Ma J."/>
        </authorList>
    </citation>
    <scope>NUCLEOTIDE SEQUENCE [LARGE SCALE GENOMIC DNA]</scope>
    <source>
        <strain evidence="3">CCUG 50873</strain>
    </source>
</reference>
<sequence>MNDRHTTHRDRDEHGRAHNARPRDRLGRPLPHGAIGEDPPGPGDDVTLTAPGSLALAQELLDTGWPFRAHEILEATWKLAPDEERALWKGLAQLAVGATHAARGNTVGARRLLLRGRDAIAPFDSPPEDIDVTGLCTWVADSLATLDRVDDAVELSSPRLRRVSR</sequence>
<name>A0ABW3G328_9NOCA</name>
<proteinExistence type="predicted"/>
<dbReference type="EMBL" id="JBHTIL010000001">
    <property type="protein sequence ID" value="MFD0924607.1"/>
    <property type="molecule type" value="Genomic_DNA"/>
</dbReference>
<evidence type="ECO:0000313" key="2">
    <source>
        <dbReference type="EMBL" id="MFD0924607.1"/>
    </source>
</evidence>